<dbReference type="RefSeq" id="XP_018984837.1">
    <property type="nucleotide sequence ID" value="XM_019129067.1"/>
</dbReference>
<gene>
    <name evidence="1" type="ORF">BABINDRAFT_161902</name>
</gene>
<proteinExistence type="predicted"/>
<keyword evidence="2" id="KW-1185">Reference proteome</keyword>
<sequence length="69" mass="7925">MHLYAIWATSQCGTGIAKRRVLQASNSIKAVETLLGFLGVRLCVMDIVKLQREIPERSYLRTNQRSNYR</sequence>
<dbReference type="GeneID" id="30146920"/>
<protein>
    <submittedName>
        <fullName evidence="1">Uncharacterized protein</fullName>
    </submittedName>
</protein>
<reference evidence="2" key="1">
    <citation type="submission" date="2016-05" db="EMBL/GenBank/DDBJ databases">
        <title>Comparative genomics of biotechnologically important yeasts.</title>
        <authorList>
            <consortium name="DOE Joint Genome Institute"/>
            <person name="Riley R."/>
            <person name="Haridas S."/>
            <person name="Wolfe K.H."/>
            <person name="Lopes M.R."/>
            <person name="Hittinger C.T."/>
            <person name="Goker M."/>
            <person name="Salamov A."/>
            <person name="Wisecaver J."/>
            <person name="Long T.M."/>
            <person name="Aerts A.L."/>
            <person name="Barry K."/>
            <person name="Choi C."/>
            <person name="Clum A."/>
            <person name="Coughlan A.Y."/>
            <person name="Deshpande S."/>
            <person name="Douglass A.P."/>
            <person name="Hanson S.J."/>
            <person name="Klenk H.-P."/>
            <person name="Labutti K."/>
            <person name="Lapidus A."/>
            <person name="Lindquist E."/>
            <person name="Lipzen A."/>
            <person name="Meier-Kolthoff J.P."/>
            <person name="Ohm R.A."/>
            <person name="Otillar R.P."/>
            <person name="Pangilinan J."/>
            <person name="Peng Y."/>
            <person name="Rokas A."/>
            <person name="Rosa C.A."/>
            <person name="Scheuner C."/>
            <person name="Sibirny A.A."/>
            <person name="Slot J.C."/>
            <person name="Stielow J.B."/>
            <person name="Sun H."/>
            <person name="Kurtzman C.P."/>
            <person name="Blackwell M."/>
            <person name="Grigoriev I.V."/>
            <person name="Jeffries T.W."/>
        </authorList>
    </citation>
    <scope>NUCLEOTIDE SEQUENCE [LARGE SCALE GENOMIC DNA]</scope>
    <source>
        <strain evidence="2">NRRL Y-12698</strain>
    </source>
</reference>
<dbReference type="Proteomes" id="UP000094336">
    <property type="component" value="Unassembled WGS sequence"/>
</dbReference>
<evidence type="ECO:0000313" key="1">
    <source>
        <dbReference type="EMBL" id="ODQ79509.1"/>
    </source>
</evidence>
<accession>A0A1E3QP73</accession>
<organism evidence="1 2">
    <name type="scientific">Babjeviella inositovora NRRL Y-12698</name>
    <dbReference type="NCBI Taxonomy" id="984486"/>
    <lineage>
        <taxon>Eukaryota</taxon>
        <taxon>Fungi</taxon>
        <taxon>Dikarya</taxon>
        <taxon>Ascomycota</taxon>
        <taxon>Saccharomycotina</taxon>
        <taxon>Pichiomycetes</taxon>
        <taxon>Serinales incertae sedis</taxon>
        <taxon>Babjeviella</taxon>
    </lineage>
</organism>
<evidence type="ECO:0000313" key="2">
    <source>
        <dbReference type="Proteomes" id="UP000094336"/>
    </source>
</evidence>
<dbReference type="AlphaFoldDB" id="A0A1E3QP73"/>
<dbReference type="EMBL" id="KV454432">
    <property type="protein sequence ID" value="ODQ79509.1"/>
    <property type="molecule type" value="Genomic_DNA"/>
</dbReference>
<name>A0A1E3QP73_9ASCO</name>